<keyword evidence="4 7" id="KW-0863">Zinc-finger</keyword>
<dbReference type="PANTHER" id="PTHR13100:SF10">
    <property type="entry name" value="CELL GROWTH-REGULATING NUCLEOLAR PROTEIN"/>
    <property type="match status" value="1"/>
</dbReference>
<dbReference type="EMBL" id="JBFMKM010000008">
    <property type="protein sequence ID" value="KAL1304786.1"/>
    <property type="molecule type" value="Genomic_DNA"/>
</dbReference>
<feature type="compositionally biased region" description="Low complexity" evidence="8">
    <location>
        <begin position="263"/>
        <end position="272"/>
    </location>
</feature>
<evidence type="ECO:0000313" key="10">
    <source>
        <dbReference type="EMBL" id="KAL1304786.1"/>
    </source>
</evidence>
<keyword evidence="5" id="KW-0862">Zinc</keyword>
<proteinExistence type="predicted"/>
<feature type="compositionally biased region" description="Basic and acidic residues" evidence="8">
    <location>
        <begin position="274"/>
        <end position="288"/>
    </location>
</feature>
<evidence type="ECO:0000256" key="5">
    <source>
        <dbReference type="ARBA" id="ARBA00022833"/>
    </source>
</evidence>
<dbReference type="PROSITE" id="PS51804">
    <property type="entry name" value="ZF_C2HC_LYAR"/>
    <property type="match status" value="2"/>
</dbReference>
<dbReference type="GeneID" id="95977419"/>
<evidence type="ECO:0000256" key="7">
    <source>
        <dbReference type="PROSITE-ProRule" id="PRU01145"/>
    </source>
</evidence>
<dbReference type="InterPro" id="IPR036236">
    <property type="entry name" value="Znf_C2H2_sf"/>
</dbReference>
<accession>A0ABR3PF62</accession>
<organism evidence="10 11">
    <name type="scientific">Neodothiora populina</name>
    <dbReference type="NCBI Taxonomy" id="2781224"/>
    <lineage>
        <taxon>Eukaryota</taxon>
        <taxon>Fungi</taxon>
        <taxon>Dikarya</taxon>
        <taxon>Ascomycota</taxon>
        <taxon>Pezizomycotina</taxon>
        <taxon>Dothideomycetes</taxon>
        <taxon>Dothideomycetidae</taxon>
        <taxon>Dothideales</taxon>
        <taxon>Dothioraceae</taxon>
        <taxon>Neodothiora</taxon>
    </lineage>
</organism>
<feature type="domain" description="Zinc finger C2H2 LYAR-type" evidence="9">
    <location>
        <begin position="30"/>
        <end position="57"/>
    </location>
</feature>
<gene>
    <name evidence="10" type="ORF">AAFC00_003719</name>
</gene>
<feature type="compositionally biased region" description="Basic and acidic residues" evidence="8">
    <location>
        <begin position="192"/>
        <end position="208"/>
    </location>
</feature>
<dbReference type="Pfam" id="PF08790">
    <property type="entry name" value="zf-LYAR"/>
    <property type="match status" value="1"/>
</dbReference>
<keyword evidence="6" id="KW-0539">Nucleus</keyword>
<keyword evidence="3" id="KW-0677">Repeat</keyword>
<evidence type="ECO:0000259" key="9">
    <source>
        <dbReference type="Pfam" id="PF08790"/>
    </source>
</evidence>
<evidence type="ECO:0000256" key="6">
    <source>
        <dbReference type="ARBA" id="ARBA00023242"/>
    </source>
</evidence>
<reference evidence="10 11" key="1">
    <citation type="submission" date="2024-07" db="EMBL/GenBank/DDBJ databases">
        <title>Draft sequence of the Neodothiora populina.</title>
        <authorList>
            <person name="Drown D.D."/>
            <person name="Schuette U.S."/>
            <person name="Buechlein A.B."/>
            <person name="Rusch D.R."/>
            <person name="Winton L.W."/>
            <person name="Adams G.A."/>
        </authorList>
    </citation>
    <scope>NUCLEOTIDE SEQUENCE [LARGE SCALE GENOMIC DNA]</scope>
    <source>
        <strain evidence="10 11">CPC 39397</strain>
    </source>
</reference>
<dbReference type="InterPro" id="IPR039999">
    <property type="entry name" value="LYAR"/>
</dbReference>
<comment type="subcellular location">
    <subcellularLocation>
        <location evidence="1">Nucleus</location>
    </subcellularLocation>
</comment>
<feature type="compositionally biased region" description="Basic and acidic residues" evidence="8">
    <location>
        <begin position="250"/>
        <end position="261"/>
    </location>
</feature>
<dbReference type="Proteomes" id="UP001562354">
    <property type="component" value="Unassembled WGS sequence"/>
</dbReference>
<dbReference type="SUPFAM" id="SSF57667">
    <property type="entry name" value="beta-beta-alpha zinc fingers"/>
    <property type="match status" value="2"/>
</dbReference>
<feature type="region of interest" description="Disordered" evidence="8">
    <location>
        <begin position="166"/>
        <end position="329"/>
    </location>
</feature>
<feature type="compositionally biased region" description="Basic and acidic residues" evidence="8">
    <location>
        <begin position="169"/>
        <end position="185"/>
    </location>
</feature>
<feature type="compositionally biased region" description="Low complexity" evidence="8">
    <location>
        <begin position="71"/>
        <end position="83"/>
    </location>
</feature>
<feature type="region of interest" description="Disordered" evidence="8">
    <location>
        <begin position="64"/>
        <end position="86"/>
    </location>
</feature>
<evidence type="ECO:0000313" key="11">
    <source>
        <dbReference type="Proteomes" id="UP001562354"/>
    </source>
</evidence>
<dbReference type="Gene3D" id="3.30.1490.490">
    <property type="match status" value="1"/>
</dbReference>
<dbReference type="RefSeq" id="XP_069201060.1">
    <property type="nucleotide sequence ID" value="XM_069343236.1"/>
</dbReference>
<evidence type="ECO:0000256" key="4">
    <source>
        <dbReference type="ARBA" id="ARBA00022771"/>
    </source>
</evidence>
<evidence type="ECO:0000256" key="3">
    <source>
        <dbReference type="ARBA" id="ARBA00022737"/>
    </source>
</evidence>
<evidence type="ECO:0000256" key="2">
    <source>
        <dbReference type="ARBA" id="ARBA00022723"/>
    </source>
</evidence>
<evidence type="ECO:0000256" key="8">
    <source>
        <dbReference type="SAM" id="MobiDB-lite"/>
    </source>
</evidence>
<protein>
    <recommendedName>
        <fullName evidence="9">Zinc finger C2H2 LYAR-type domain-containing protein</fullName>
    </recommendedName>
</protein>
<dbReference type="InterPro" id="IPR014898">
    <property type="entry name" value="Znf_C2H2_LYAR"/>
</dbReference>
<comment type="caution">
    <text evidence="10">The sequence shown here is derived from an EMBL/GenBank/DDBJ whole genome shotgun (WGS) entry which is preliminary data.</text>
</comment>
<dbReference type="PANTHER" id="PTHR13100">
    <property type="entry name" value="CELL GROWTH-REGULATING NUCLEOLAR PROTEIN LYAR"/>
    <property type="match status" value="1"/>
</dbReference>
<name>A0ABR3PF62_9PEZI</name>
<evidence type="ECO:0000256" key="1">
    <source>
        <dbReference type="ARBA" id="ARBA00004123"/>
    </source>
</evidence>
<sequence length="397" mass="44207">MVSFSCENCGDILTKKKLDPHRNQCYGASFTCIDCMVHFQGNSYKAHTSCMTEAQKYQGHLYKGEKKKGKGPQQQNQNQSQNGALVPRKATVEDEPASAAVAVIDVPPKAPSPPPTSEGVPPGVNVFDFLVSAESKKPAAIENGFSYGAGPVEPGMQRYDSYNALPGLDEVKTPASKRDREEKKSDKKRKRDNLELDTAHARSVHDQDMSDAPALHTGLTGGLNRMLSGPDFSGNEEPTPLNPDKKRSKKDGTSRSEERRKTSTSTSKSSSSRAHHESRDDRGRDGQKERRHHRRSASSSDDERRPSSRKHVKAIDYRSGSAQPRSDNQVVAYSSPADLFLSFVNKGPESERGVSINKALKRFHREQEIRGEREDDKNLWKGLRIRRNERGEYVLFA</sequence>
<feature type="compositionally biased region" description="Polar residues" evidence="8">
    <location>
        <begin position="320"/>
        <end position="329"/>
    </location>
</feature>
<keyword evidence="11" id="KW-1185">Reference proteome</keyword>
<keyword evidence="2" id="KW-0479">Metal-binding</keyword>